<organism evidence="2 3">
    <name type="scientific">Sinocyclocheilus anshuiensis</name>
    <dbReference type="NCBI Taxonomy" id="1608454"/>
    <lineage>
        <taxon>Eukaryota</taxon>
        <taxon>Metazoa</taxon>
        <taxon>Chordata</taxon>
        <taxon>Craniata</taxon>
        <taxon>Vertebrata</taxon>
        <taxon>Euteleostomi</taxon>
        <taxon>Actinopterygii</taxon>
        <taxon>Neopterygii</taxon>
        <taxon>Teleostei</taxon>
        <taxon>Ostariophysi</taxon>
        <taxon>Cypriniformes</taxon>
        <taxon>Cyprinidae</taxon>
        <taxon>Cyprininae</taxon>
        <taxon>Sinocyclocheilus</taxon>
    </lineage>
</organism>
<evidence type="ECO:0000313" key="2">
    <source>
        <dbReference type="Ensembl" id="ENSSANP00000104460.1"/>
    </source>
</evidence>
<name>A0A671T8C9_9TELE</name>
<dbReference type="Pfam" id="PF02190">
    <property type="entry name" value="LON_substr_bdg"/>
    <property type="match status" value="1"/>
</dbReference>
<evidence type="ECO:0000313" key="3">
    <source>
        <dbReference type="Proteomes" id="UP000472260"/>
    </source>
</evidence>
<dbReference type="Proteomes" id="UP000472260">
    <property type="component" value="Unassembled WGS sequence"/>
</dbReference>
<evidence type="ECO:0000259" key="1">
    <source>
        <dbReference type="PROSITE" id="PS51787"/>
    </source>
</evidence>
<dbReference type="InterPro" id="IPR046336">
    <property type="entry name" value="Lon_prtase_N_sf"/>
</dbReference>
<keyword evidence="3" id="KW-1185">Reference proteome</keyword>
<dbReference type="PROSITE" id="PS51787">
    <property type="entry name" value="LON_N"/>
    <property type="match status" value="1"/>
</dbReference>
<dbReference type="Ensembl" id="ENSSANT00000110858.1">
    <property type="protein sequence ID" value="ENSSANP00000104460.1"/>
    <property type="gene ID" value="ENSSANG00000051157.1"/>
</dbReference>
<dbReference type="AlphaFoldDB" id="A0A671T8C9"/>
<dbReference type="SUPFAM" id="SSF88697">
    <property type="entry name" value="PUA domain-like"/>
    <property type="match status" value="1"/>
</dbReference>
<reference evidence="2" key="1">
    <citation type="submission" date="2025-08" db="UniProtKB">
        <authorList>
            <consortium name="Ensembl"/>
        </authorList>
    </citation>
    <scope>IDENTIFICATION</scope>
</reference>
<proteinExistence type="predicted"/>
<protein>
    <submittedName>
        <fullName evidence="2">Si:ch1073-440b2.1</fullName>
    </submittedName>
</protein>
<dbReference type="PANTHER" id="PTHR23327:SF5">
    <property type="entry name" value="LON PEPTIDASE N-TERMINAL DOMAIN AND RING FINGER PROTEIN 2"/>
    <property type="match status" value="1"/>
</dbReference>
<accession>A0A671T8C9</accession>
<reference evidence="2" key="2">
    <citation type="submission" date="2025-09" db="UniProtKB">
        <authorList>
            <consortium name="Ensembl"/>
        </authorList>
    </citation>
    <scope>IDENTIFICATION</scope>
</reference>
<dbReference type="Gene3D" id="2.30.130.40">
    <property type="entry name" value="LON domain-like"/>
    <property type="match status" value="1"/>
</dbReference>
<dbReference type="InterPro" id="IPR015947">
    <property type="entry name" value="PUA-like_sf"/>
</dbReference>
<dbReference type="SMART" id="SM00464">
    <property type="entry name" value="LON"/>
    <property type="match status" value="1"/>
</dbReference>
<dbReference type="InterPro" id="IPR003111">
    <property type="entry name" value="Lon_prtase_N"/>
</dbReference>
<dbReference type="PANTHER" id="PTHR23327">
    <property type="entry name" value="RING FINGER PROTEIN 127"/>
    <property type="match status" value="1"/>
</dbReference>
<sequence length="194" mass="22481">MAFPTIPCPLHVFEPRYRLMIRRSMETGTKQFGMCIADELKGFADHGCMLQVRDVKFFPDGRSVVDRVLRVLTHSQRDGYHTAKIEYLEDKKVEGEELTELLKLHDSVYDQALGWFTSLKDDMKNQIISHFGQLPVKDSDPQDNPNGPAWCWWLLAVLPLENKAQLTILAMNTLKDRLIAIRRVLIFVTRKRPQ</sequence>
<feature type="domain" description="Lon N-terminal" evidence="1">
    <location>
        <begin position="1"/>
        <end position="189"/>
    </location>
</feature>
<dbReference type="GO" id="GO:0061630">
    <property type="term" value="F:ubiquitin protein ligase activity"/>
    <property type="evidence" value="ECO:0007669"/>
    <property type="project" value="TreeGrafter"/>
</dbReference>